<sequence>MVNSWRKSPTSHPIPRISLWRSPTSSPSPTRARSTCAEPPGASSLPSSRRRAVATRTGGHQCVRIEDLRRGFEAVGSASPARV</sequence>
<accession>A0ACB7XQ28</accession>
<proteinExistence type="predicted"/>
<protein>
    <submittedName>
        <fullName evidence="1">Uncharacterized protein</fullName>
    </submittedName>
</protein>
<keyword evidence="2" id="KW-1185">Reference proteome</keyword>
<dbReference type="Proteomes" id="UP000828048">
    <property type="component" value="Chromosome 1"/>
</dbReference>
<evidence type="ECO:0000313" key="1">
    <source>
        <dbReference type="EMBL" id="KAH7842992.1"/>
    </source>
</evidence>
<organism evidence="1 2">
    <name type="scientific">Vaccinium darrowii</name>
    <dbReference type="NCBI Taxonomy" id="229202"/>
    <lineage>
        <taxon>Eukaryota</taxon>
        <taxon>Viridiplantae</taxon>
        <taxon>Streptophyta</taxon>
        <taxon>Embryophyta</taxon>
        <taxon>Tracheophyta</taxon>
        <taxon>Spermatophyta</taxon>
        <taxon>Magnoliopsida</taxon>
        <taxon>eudicotyledons</taxon>
        <taxon>Gunneridae</taxon>
        <taxon>Pentapetalae</taxon>
        <taxon>asterids</taxon>
        <taxon>Ericales</taxon>
        <taxon>Ericaceae</taxon>
        <taxon>Vaccinioideae</taxon>
        <taxon>Vaccinieae</taxon>
        <taxon>Vaccinium</taxon>
    </lineage>
</organism>
<gene>
    <name evidence="1" type="ORF">Vadar_011410</name>
</gene>
<name>A0ACB7XQ28_9ERIC</name>
<comment type="caution">
    <text evidence="1">The sequence shown here is derived from an EMBL/GenBank/DDBJ whole genome shotgun (WGS) entry which is preliminary data.</text>
</comment>
<reference evidence="1 2" key="1">
    <citation type="journal article" date="2021" name="Hortic Res">
        <title>High-quality reference genome and annotation aids understanding of berry development for evergreen blueberry (Vaccinium darrowii).</title>
        <authorList>
            <person name="Yu J."/>
            <person name="Hulse-Kemp A.M."/>
            <person name="Babiker E."/>
            <person name="Staton M."/>
        </authorList>
    </citation>
    <scope>NUCLEOTIDE SEQUENCE [LARGE SCALE GENOMIC DNA]</scope>
    <source>
        <strain evidence="2">cv. NJ 8807/NJ 8810</strain>
        <tissue evidence="1">Young leaf</tissue>
    </source>
</reference>
<evidence type="ECO:0000313" key="2">
    <source>
        <dbReference type="Proteomes" id="UP000828048"/>
    </source>
</evidence>
<dbReference type="EMBL" id="CM037151">
    <property type="protein sequence ID" value="KAH7842992.1"/>
    <property type="molecule type" value="Genomic_DNA"/>
</dbReference>